<dbReference type="EMBL" id="BRXW01000058">
    <property type="protein sequence ID" value="GMI03440.1"/>
    <property type="molecule type" value="Genomic_DNA"/>
</dbReference>
<dbReference type="Proteomes" id="UP001165122">
    <property type="component" value="Unassembled WGS sequence"/>
</dbReference>
<proteinExistence type="predicted"/>
<protein>
    <recommendedName>
        <fullName evidence="3">CHK kinase-like domain-containing protein</fullName>
    </recommendedName>
</protein>
<dbReference type="InterPro" id="IPR011009">
    <property type="entry name" value="Kinase-like_dom_sf"/>
</dbReference>
<accession>A0A9W7C5T1</accession>
<dbReference type="InterPro" id="IPR004119">
    <property type="entry name" value="EcKL"/>
</dbReference>
<reference evidence="2" key="1">
    <citation type="journal article" date="2023" name="Commun. Biol.">
        <title>Genome analysis of Parmales, the sister group of diatoms, reveals the evolutionary specialization of diatoms from phago-mixotrophs to photoautotrophs.</title>
        <authorList>
            <person name="Ban H."/>
            <person name="Sato S."/>
            <person name="Yoshikawa S."/>
            <person name="Yamada K."/>
            <person name="Nakamura Y."/>
            <person name="Ichinomiya M."/>
            <person name="Sato N."/>
            <person name="Blanc-Mathieu R."/>
            <person name="Endo H."/>
            <person name="Kuwata A."/>
            <person name="Ogata H."/>
        </authorList>
    </citation>
    <scope>NUCLEOTIDE SEQUENCE [LARGE SCALE GENOMIC DNA]</scope>
    <source>
        <strain evidence="2">NIES 3700</strain>
    </source>
</reference>
<name>A0A9W7C5T1_9STRA</name>
<dbReference type="PANTHER" id="PTHR11012:SF30">
    <property type="entry name" value="PROTEIN KINASE-LIKE DOMAIN-CONTAINING"/>
    <property type="match status" value="1"/>
</dbReference>
<dbReference type="Pfam" id="PF02958">
    <property type="entry name" value="EcKL"/>
    <property type="match status" value="1"/>
</dbReference>
<comment type="caution">
    <text evidence="1">The sequence shown here is derived from an EMBL/GenBank/DDBJ whole genome shotgun (WGS) entry which is preliminary data.</text>
</comment>
<dbReference type="SUPFAM" id="SSF56112">
    <property type="entry name" value="Protein kinase-like (PK-like)"/>
    <property type="match status" value="1"/>
</dbReference>
<evidence type="ECO:0008006" key="3">
    <source>
        <dbReference type="Google" id="ProtNLM"/>
    </source>
</evidence>
<dbReference type="PANTHER" id="PTHR11012">
    <property type="entry name" value="PROTEIN KINASE-LIKE DOMAIN-CONTAINING"/>
    <property type="match status" value="1"/>
</dbReference>
<organism evidence="1 2">
    <name type="scientific">Triparma laevis f. longispina</name>
    <dbReference type="NCBI Taxonomy" id="1714387"/>
    <lineage>
        <taxon>Eukaryota</taxon>
        <taxon>Sar</taxon>
        <taxon>Stramenopiles</taxon>
        <taxon>Ochrophyta</taxon>
        <taxon>Bolidophyceae</taxon>
        <taxon>Parmales</taxon>
        <taxon>Triparmaceae</taxon>
        <taxon>Triparma</taxon>
    </lineage>
</organism>
<dbReference type="AlphaFoldDB" id="A0A9W7C5T1"/>
<evidence type="ECO:0000313" key="1">
    <source>
        <dbReference type="EMBL" id="GMI03440.1"/>
    </source>
</evidence>
<dbReference type="OrthoDB" id="190089at2759"/>
<keyword evidence="2" id="KW-1185">Reference proteome</keyword>
<gene>
    <name evidence="1" type="ORF">TrLO_g6329</name>
</gene>
<evidence type="ECO:0000313" key="2">
    <source>
        <dbReference type="Proteomes" id="UP001165122"/>
    </source>
</evidence>
<dbReference type="Gene3D" id="3.90.1200.10">
    <property type="match status" value="1"/>
</dbReference>
<sequence length="478" mass="53807">MVLQYINLIPPILSVIRKMYCTCLNPNIGELTDLPIPYNYSRLSSALSQKDHKWINAALVKMGTMSPENKVKEVTLSPFGPSAGFYSELGLLKVVYEDQNDPLKPPTDCIVKFLPIGLEKRLVLDLVELPKAEVLCYFYLCRDHSKWSMPPLPIPTPNILYADYCQKTNNAMMIMEKITHKLGDQRLPPDIDEAKALMICCGRMHAHFWGGDKGKHPKARVLNDPANPICLIVGIKMKLLIKKMLKTLKKENSYTPSPEIVSALAGLIPKNIQVILNYCVDHPLNTICHGDARIDNVFFIQNPSGSSYKYEAGMFDWAQAMIAPCFYDISWVISQSYDKNFNDEHHDALLGLYWETLQENLTSNFGAEIAAKAHYEDFLVGYAISEAVCISKCTLAFESIMKDKKSKDYPHKLKLVMDGLENCLRAMDKLHAVEAITKVSNGISPTDEEVRRERKRSVSIRAMPEGFKVGSSAKVVPV</sequence>